<dbReference type="InterPro" id="IPR005199">
    <property type="entry name" value="Glyco_hydro_79"/>
</dbReference>
<proteinExistence type="predicted"/>
<organism evidence="1 2">
    <name type="scientific">Lactuca virosa</name>
    <dbReference type="NCBI Taxonomy" id="75947"/>
    <lineage>
        <taxon>Eukaryota</taxon>
        <taxon>Viridiplantae</taxon>
        <taxon>Streptophyta</taxon>
        <taxon>Embryophyta</taxon>
        <taxon>Tracheophyta</taxon>
        <taxon>Spermatophyta</taxon>
        <taxon>Magnoliopsida</taxon>
        <taxon>eudicotyledons</taxon>
        <taxon>Gunneridae</taxon>
        <taxon>Pentapetalae</taxon>
        <taxon>asterids</taxon>
        <taxon>campanulids</taxon>
        <taxon>Asterales</taxon>
        <taxon>Asteraceae</taxon>
        <taxon>Cichorioideae</taxon>
        <taxon>Cichorieae</taxon>
        <taxon>Lactucinae</taxon>
        <taxon>Lactuca</taxon>
    </lineage>
</organism>
<keyword evidence="2" id="KW-1185">Reference proteome</keyword>
<sequence>MPNGVCLENLAADEVSKTIEMAFPSNTLSPSSRYDRYSRLYSPSSSLFQAHPNRYFAKMKMQNFCKHIEEKADSEASSTTKPVNVGGGTRCGHTVTSGGHYLFMFGGHGTGGWLSRYDVYYNDCVVLDRVSIQWKRLATNTEVPEGNELNGSGVGTRVSASQYAFDTRTLANIVQFSFIYNFLLKHYLDDIVKYNVVTGRNGVGYVV</sequence>
<dbReference type="Pfam" id="PF03662">
    <property type="entry name" value="Glyco_hydro_79n"/>
    <property type="match status" value="1"/>
</dbReference>
<protein>
    <submittedName>
        <fullName evidence="1">Uncharacterized protein</fullName>
    </submittedName>
</protein>
<gene>
    <name evidence="1" type="ORF">LVIROSA_LOCUS12653</name>
</gene>
<accession>A0AAU9MFE2</accession>
<comment type="caution">
    <text evidence="1">The sequence shown here is derived from an EMBL/GenBank/DDBJ whole genome shotgun (WGS) entry which is preliminary data.</text>
</comment>
<dbReference type="InterPro" id="IPR011043">
    <property type="entry name" value="Gal_Oxase/kelch_b-propeller"/>
</dbReference>
<dbReference type="SUPFAM" id="SSF50965">
    <property type="entry name" value="Galactose oxidase, central domain"/>
    <property type="match status" value="1"/>
</dbReference>
<dbReference type="GO" id="GO:0016798">
    <property type="term" value="F:hydrolase activity, acting on glycosyl bonds"/>
    <property type="evidence" value="ECO:0007669"/>
    <property type="project" value="InterPro"/>
</dbReference>
<evidence type="ECO:0000313" key="1">
    <source>
        <dbReference type="EMBL" id="CAH1425515.1"/>
    </source>
</evidence>
<dbReference type="GO" id="GO:0016020">
    <property type="term" value="C:membrane"/>
    <property type="evidence" value="ECO:0007669"/>
    <property type="project" value="InterPro"/>
</dbReference>
<reference evidence="1 2" key="1">
    <citation type="submission" date="2022-01" db="EMBL/GenBank/DDBJ databases">
        <authorList>
            <person name="Xiong W."/>
            <person name="Schranz E."/>
        </authorList>
    </citation>
    <scope>NUCLEOTIDE SEQUENCE [LARGE SCALE GENOMIC DNA]</scope>
</reference>
<name>A0AAU9MFE2_9ASTR</name>
<dbReference type="EMBL" id="CAKMRJ010002223">
    <property type="protein sequence ID" value="CAH1425515.1"/>
    <property type="molecule type" value="Genomic_DNA"/>
</dbReference>
<dbReference type="AlphaFoldDB" id="A0AAU9MFE2"/>
<evidence type="ECO:0000313" key="2">
    <source>
        <dbReference type="Proteomes" id="UP001157418"/>
    </source>
</evidence>
<dbReference type="InterPro" id="IPR015915">
    <property type="entry name" value="Kelch-typ_b-propeller"/>
</dbReference>
<dbReference type="Gene3D" id="2.120.10.80">
    <property type="entry name" value="Kelch-type beta propeller"/>
    <property type="match status" value="1"/>
</dbReference>
<dbReference type="Proteomes" id="UP001157418">
    <property type="component" value="Unassembled WGS sequence"/>
</dbReference>